<comment type="subcellular location">
    <subcellularLocation>
        <location evidence="1 5">Nucleus</location>
    </subcellularLocation>
</comment>
<evidence type="ECO:0000256" key="5">
    <source>
        <dbReference type="PIRNR" id="PIRNR028998"/>
    </source>
</evidence>
<evidence type="ECO:0000256" key="1">
    <source>
        <dbReference type="ARBA" id="ARBA00004123"/>
    </source>
</evidence>
<dbReference type="SUPFAM" id="SSF160059">
    <property type="entry name" value="PriA/YqbF domain"/>
    <property type="match status" value="1"/>
</dbReference>
<evidence type="ECO:0000259" key="7">
    <source>
        <dbReference type="Pfam" id="PF25005"/>
    </source>
</evidence>
<feature type="domain" description="GINS subunit" evidence="6">
    <location>
        <begin position="65"/>
        <end position="165"/>
    </location>
</feature>
<dbReference type="FunFam" id="1.20.58.1020:FF:000001">
    <property type="entry name" value="DNA replication complex GINS protein PSF2"/>
    <property type="match status" value="1"/>
</dbReference>
<dbReference type="GO" id="GO:0006260">
    <property type="term" value="P:DNA replication"/>
    <property type="evidence" value="ECO:0007669"/>
    <property type="project" value="UniProtKB-KW"/>
</dbReference>
<name>A0A6M2DFF3_XENCH</name>
<dbReference type="InterPro" id="IPR056784">
    <property type="entry name" value="PSF2_N"/>
</dbReference>
<keyword evidence="4 5" id="KW-0539">Nucleus</keyword>
<dbReference type="PIRSF" id="PIRSF028998">
    <property type="entry name" value="GINS_Psf2_subgr"/>
    <property type="match status" value="1"/>
</dbReference>
<evidence type="ECO:0000256" key="3">
    <source>
        <dbReference type="ARBA" id="ARBA00022705"/>
    </source>
</evidence>
<comment type="similarity">
    <text evidence="2 5">Belongs to the GINS2/PSF2 family.</text>
</comment>
<feature type="domain" description="DNA replication complex GINS protein PSF2 N-terminal" evidence="7">
    <location>
        <begin position="2"/>
        <end position="61"/>
    </location>
</feature>
<dbReference type="GO" id="GO:0000811">
    <property type="term" value="C:GINS complex"/>
    <property type="evidence" value="ECO:0007669"/>
    <property type="project" value="TreeGrafter"/>
</dbReference>
<reference evidence="8" key="1">
    <citation type="submission" date="2020-03" db="EMBL/GenBank/DDBJ databases">
        <title>Transcriptomic Profiling of the Digestive Tract of the Rat Flea, Xenopsylla cheopis, Following Blood Feeding and Infection with Yersinia pestis.</title>
        <authorList>
            <person name="Bland D.M."/>
            <person name="Martens C.A."/>
            <person name="Virtaneva K."/>
            <person name="Kanakabandi K."/>
            <person name="Long D."/>
            <person name="Rosenke R."/>
            <person name="Saturday G.A."/>
            <person name="Hoyt F.H."/>
            <person name="Bruno D.P."/>
            <person name="Ribeiro J.M.C."/>
            <person name="Hinnebusch J."/>
        </authorList>
    </citation>
    <scope>NUCLEOTIDE SEQUENCE</scope>
</reference>
<dbReference type="CDD" id="cd21694">
    <property type="entry name" value="GINS_B_Psf2"/>
    <property type="match status" value="1"/>
</dbReference>
<dbReference type="FunFam" id="3.40.5.50:FF:000001">
    <property type="entry name" value="DNA replication complex GINS protein PSF2"/>
    <property type="match status" value="1"/>
</dbReference>
<sequence length="195" mass="22333">MDPAEVEFLAEKEIIEVIPNFSFESVHLISGTIGPFKAGLPLNVPLWLAVTLRQQQKCRFVPPQWMDVDLLEEVREEEKQSRFFTKMPSPHYMVEAKLILNTAPEDIPRAEEIRTVIKDIWDIRMAKLRTSMDAFIREGGSYAKLDHLTVMEINSVRPLLPHALDQLYRLQKVAKSANVTQNTSVLSSHSSRFTS</sequence>
<evidence type="ECO:0000256" key="4">
    <source>
        <dbReference type="ARBA" id="ARBA00023242"/>
    </source>
</evidence>
<dbReference type="InterPro" id="IPR007257">
    <property type="entry name" value="GINS_Psf2"/>
</dbReference>
<dbReference type="CDD" id="cd11712">
    <property type="entry name" value="GINS_A_psf2"/>
    <property type="match status" value="1"/>
</dbReference>
<dbReference type="PANTHER" id="PTHR12772:SF0">
    <property type="entry name" value="DNA REPLICATION COMPLEX GINS PROTEIN PSF2"/>
    <property type="match status" value="1"/>
</dbReference>
<evidence type="ECO:0000256" key="2">
    <source>
        <dbReference type="ARBA" id="ARBA00010565"/>
    </source>
</evidence>
<dbReference type="Pfam" id="PF05916">
    <property type="entry name" value="Sld5"/>
    <property type="match status" value="1"/>
</dbReference>
<evidence type="ECO:0000313" key="8">
    <source>
        <dbReference type="EMBL" id="NOV45025.1"/>
    </source>
</evidence>
<dbReference type="GO" id="GO:0071162">
    <property type="term" value="C:CMG complex"/>
    <property type="evidence" value="ECO:0007669"/>
    <property type="project" value="UniProtKB-ARBA"/>
</dbReference>
<proteinExistence type="inferred from homology"/>
<evidence type="ECO:0000259" key="6">
    <source>
        <dbReference type="Pfam" id="PF05916"/>
    </source>
</evidence>
<dbReference type="SUPFAM" id="SSF158573">
    <property type="entry name" value="GINS helical bundle-like"/>
    <property type="match status" value="1"/>
</dbReference>
<protein>
    <recommendedName>
        <fullName evidence="5">DNA replication complex GINS protein PSF2</fullName>
    </recommendedName>
</protein>
<dbReference type="Pfam" id="PF25005">
    <property type="entry name" value="PSF2_N"/>
    <property type="match status" value="1"/>
</dbReference>
<organism evidence="8">
    <name type="scientific">Xenopsylla cheopis</name>
    <name type="common">Oriental rat flea</name>
    <name type="synonym">Pulex cheopis</name>
    <dbReference type="NCBI Taxonomy" id="163159"/>
    <lineage>
        <taxon>Eukaryota</taxon>
        <taxon>Metazoa</taxon>
        <taxon>Ecdysozoa</taxon>
        <taxon>Arthropoda</taxon>
        <taxon>Hexapoda</taxon>
        <taxon>Insecta</taxon>
        <taxon>Pterygota</taxon>
        <taxon>Neoptera</taxon>
        <taxon>Endopterygota</taxon>
        <taxon>Siphonaptera</taxon>
        <taxon>Pulicidae</taxon>
        <taxon>Xenopsyllinae</taxon>
        <taxon>Xenopsylla</taxon>
    </lineage>
</organism>
<dbReference type="Gene3D" id="1.20.58.1020">
    <property type="match status" value="1"/>
</dbReference>
<dbReference type="InterPro" id="IPR021151">
    <property type="entry name" value="GINS_A"/>
</dbReference>
<accession>A0A6M2DFF3</accession>
<dbReference type="Gene3D" id="3.40.5.50">
    <property type="match status" value="1"/>
</dbReference>
<comment type="subunit">
    <text evidence="5">Component of the GINS complex.</text>
</comment>
<dbReference type="GO" id="GO:0000727">
    <property type="term" value="P:double-strand break repair via break-induced replication"/>
    <property type="evidence" value="ECO:0007669"/>
    <property type="project" value="TreeGrafter"/>
</dbReference>
<dbReference type="InterPro" id="IPR036224">
    <property type="entry name" value="GINS_bundle-like_dom_sf"/>
</dbReference>
<dbReference type="PANTHER" id="PTHR12772">
    <property type="entry name" value="DNA REPLICATION COMPLEX GINS PROTEIN PSF2"/>
    <property type="match status" value="1"/>
</dbReference>
<dbReference type="EMBL" id="GIIL01001299">
    <property type="protein sequence ID" value="NOV45025.1"/>
    <property type="molecule type" value="Transcribed_RNA"/>
</dbReference>
<dbReference type="AlphaFoldDB" id="A0A6M2DFF3"/>
<keyword evidence="3 5" id="KW-0235">DNA replication</keyword>